<gene>
    <name evidence="10" type="ORF">H9656_08145</name>
</gene>
<evidence type="ECO:0000259" key="9">
    <source>
        <dbReference type="Pfam" id="PF00082"/>
    </source>
</evidence>
<feature type="active site" description="Charge relay system" evidence="6">
    <location>
        <position position="230"/>
    </location>
</feature>
<sequence>MADTQAIAAWRTGATGRGVTVGVVDTGIRMNHQDLGANISPLSTDIVAGRNEREGDDRHGTRVASVIAAPFNNYGTVGLAFNSTILSVRADVSDCTDPDDTVCFKSSDLARALDYAVQNGARVINLSLGGEGPLGAQFEAALLRAINAGVVFAIAAGNEEGANPEWPGRYASDSRFAGAIIVTGAHDQAQQIADFSNRAGVSQNAFLSAPGVEVIVDCEDDGCWRVNGTSFASPAVAGALALLLEAFPNLTGRDAVDILLRTGREAGDPGTDVVYGRGLLDIARAFQPLGATSAPMATGTAVNIALEPGAHVGGPFGDALGRTGALSTIAYDEYERLFRVDLGAAYGPAPRRSYQPRNPTPMQQSQVTLDAPGGTRLSLAAATPVAVPEPVVARYTPFDAPWLGDETRSEALFDVQAGRLSLTAWQGQGGASSPFRSGSGDGFVALTQADHALRGGLKLGALTFSAETGSGDRRAPLRPVERDASTYARAGLDWRFADKEQDRGGVSFSLGSLDERMGPLGAYLPTRSDFALPSRTRFAAVGADVALGRGLTLSGEAGFGRTELEGRFLHLSAPALSSTWRIALQSACPSWSFAKALGCSSLSWEISQPLRIEDGTFSAFLADAPLEYFDPVTFSERRFSAAPSGRQIDFSVRSLHALPGGSWLQLEAVASREEQHRADAPTGYALLGSWRRGF</sequence>
<dbReference type="InterPro" id="IPR050131">
    <property type="entry name" value="Peptidase_S8_subtilisin-like"/>
</dbReference>
<accession>A0ABR8R0M9</accession>
<dbReference type="PROSITE" id="PS51892">
    <property type="entry name" value="SUBTILASE"/>
    <property type="match status" value="1"/>
</dbReference>
<keyword evidence="5 6" id="KW-0720">Serine protease</keyword>
<dbReference type="InterPro" id="IPR000209">
    <property type="entry name" value="Peptidase_S8/S53_dom"/>
</dbReference>
<dbReference type="EMBL" id="JACSQU010000001">
    <property type="protein sequence ID" value="MBD7941355.1"/>
    <property type="molecule type" value="Genomic_DNA"/>
</dbReference>
<dbReference type="RefSeq" id="WP_191743645.1">
    <property type="nucleotide sequence ID" value="NZ_JACSQU010000001.1"/>
</dbReference>
<keyword evidence="2 6" id="KW-0645">Protease</keyword>
<dbReference type="Pfam" id="PF00082">
    <property type="entry name" value="Peptidase_S8"/>
    <property type="match status" value="1"/>
</dbReference>
<evidence type="ECO:0000256" key="8">
    <source>
        <dbReference type="SAM" id="MobiDB-lite"/>
    </source>
</evidence>
<comment type="similarity">
    <text evidence="1 6 7">Belongs to the peptidase S8 family.</text>
</comment>
<dbReference type="InterPro" id="IPR022398">
    <property type="entry name" value="Peptidase_S8_His-AS"/>
</dbReference>
<feature type="compositionally biased region" description="Polar residues" evidence="8">
    <location>
        <begin position="355"/>
        <end position="368"/>
    </location>
</feature>
<evidence type="ECO:0000256" key="4">
    <source>
        <dbReference type="ARBA" id="ARBA00022801"/>
    </source>
</evidence>
<dbReference type="PANTHER" id="PTHR43806:SF11">
    <property type="entry name" value="CEREVISIN-RELATED"/>
    <property type="match status" value="1"/>
</dbReference>
<evidence type="ECO:0000256" key="2">
    <source>
        <dbReference type="ARBA" id="ARBA00022670"/>
    </source>
</evidence>
<feature type="region of interest" description="Disordered" evidence="8">
    <location>
        <begin position="349"/>
        <end position="368"/>
    </location>
</feature>
<dbReference type="SUPFAM" id="SSF52743">
    <property type="entry name" value="Subtilisin-like"/>
    <property type="match status" value="1"/>
</dbReference>
<organism evidence="10 11">
    <name type="scientific">Brevundimonas guildfordensis</name>
    <dbReference type="NCBI Taxonomy" id="2762241"/>
    <lineage>
        <taxon>Bacteria</taxon>
        <taxon>Pseudomonadati</taxon>
        <taxon>Pseudomonadota</taxon>
        <taxon>Alphaproteobacteria</taxon>
        <taxon>Caulobacterales</taxon>
        <taxon>Caulobacteraceae</taxon>
        <taxon>Brevundimonas</taxon>
    </lineage>
</organism>
<dbReference type="InterPro" id="IPR023827">
    <property type="entry name" value="Peptidase_S8_Asp-AS"/>
</dbReference>
<dbReference type="PANTHER" id="PTHR43806">
    <property type="entry name" value="PEPTIDASE S8"/>
    <property type="match status" value="1"/>
</dbReference>
<reference evidence="10 11" key="1">
    <citation type="submission" date="2020-08" db="EMBL/GenBank/DDBJ databases">
        <title>A Genomic Blueprint of the Chicken Gut Microbiome.</title>
        <authorList>
            <person name="Gilroy R."/>
            <person name="Ravi A."/>
            <person name="Getino M."/>
            <person name="Pursley I."/>
            <person name="Horton D.L."/>
            <person name="Alikhan N.-F."/>
            <person name="Baker D."/>
            <person name="Gharbi K."/>
            <person name="Hall N."/>
            <person name="Watson M."/>
            <person name="Adriaenssens E.M."/>
            <person name="Foster-Nyarko E."/>
            <person name="Jarju S."/>
            <person name="Secka A."/>
            <person name="Antonio M."/>
            <person name="Oren A."/>
            <person name="Chaudhuri R."/>
            <person name="La Ragione R.M."/>
            <person name="Hildebrand F."/>
            <person name="Pallen M.J."/>
        </authorList>
    </citation>
    <scope>NUCLEOTIDE SEQUENCE [LARGE SCALE GENOMIC DNA]</scope>
    <source>
        <strain evidence="10 11">Sa3CVA3</strain>
    </source>
</reference>
<dbReference type="InterPro" id="IPR034061">
    <property type="entry name" value="Peptidases_S8_Autotransporter"/>
</dbReference>
<dbReference type="InterPro" id="IPR023828">
    <property type="entry name" value="Peptidase_S8_Ser-AS"/>
</dbReference>
<dbReference type="PROSITE" id="PS00136">
    <property type="entry name" value="SUBTILASE_ASP"/>
    <property type="match status" value="1"/>
</dbReference>
<feature type="active site" description="Charge relay system" evidence="6">
    <location>
        <position position="59"/>
    </location>
</feature>
<proteinExistence type="inferred from homology"/>
<evidence type="ECO:0000313" key="11">
    <source>
        <dbReference type="Proteomes" id="UP000638918"/>
    </source>
</evidence>
<feature type="domain" description="Peptidase S8/S53" evidence="9">
    <location>
        <begin position="16"/>
        <end position="278"/>
    </location>
</feature>
<evidence type="ECO:0000256" key="7">
    <source>
        <dbReference type="RuleBase" id="RU003355"/>
    </source>
</evidence>
<dbReference type="InterPro" id="IPR015500">
    <property type="entry name" value="Peptidase_S8_subtilisin-rel"/>
</dbReference>
<evidence type="ECO:0000313" key="10">
    <source>
        <dbReference type="EMBL" id="MBD7941355.1"/>
    </source>
</evidence>
<dbReference type="PROSITE" id="PS00137">
    <property type="entry name" value="SUBTILASE_HIS"/>
    <property type="match status" value="1"/>
</dbReference>
<evidence type="ECO:0000256" key="5">
    <source>
        <dbReference type="ARBA" id="ARBA00022825"/>
    </source>
</evidence>
<dbReference type="PROSITE" id="PS00138">
    <property type="entry name" value="SUBTILASE_SER"/>
    <property type="match status" value="1"/>
</dbReference>
<protein>
    <submittedName>
        <fullName evidence="10">S8 family serine peptidase</fullName>
    </submittedName>
</protein>
<keyword evidence="4 6" id="KW-0378">Hydrolase</keyword>
<evidence type="ECO:0000256" key="6">
    <source>
        <dbReference type="PROSITE-ProRule" id="PRU01240"/>
    </source>
</evidence>
<comment type="caution">
    <text evidence="10">The sequence shown here is derived from an EMBL/GenBank/DDBJ whole genome shotgun (WGS) entry which is preliminary data.</text>
</comment>
<dbReference type="Proteomes" id="UP000638918">
    <property type="component" value="Unassembled WGS sequence"/>
</dbReference>
<dbReference type="InterPro" id="IPR036852">
    <property type="entry name" value="Peptidase_S8/S53_dom_sf"/>
</dbReference>
<keyword evidence="3" id="KW-0732">Signal</keyword>
<name>A0ABR8R0M9_9CAUL</name>
<evidence type="ECO:0000256" key="3">
    <source>
        <dbReference type="ARBA" id="ARBA00022729"/>
    </source>
</evidence>
<dbReference type="PRINTS" id="PR00723">
    <property type="entry name" value="SUBTILISIN"/>
</dbReference>
<evidence type="ECO:0000256" key="1">
    <source>
        <dbReference type="ARBA" id="ARBA00011073"/>
    </source>
</evidence>
<dbReference type="CDD" id="cd04848">
    <property type="entry name" value="Peptidases_S8_Autotransporter_serine_protease_like"/>
    <property type="match status" value="1"/>
</dbReference>
<dbReference type="Gene3D" id="3.40.50.200">
    <property type="entry name" value="Peptidase S8/S53 domain"/>
    <property type="match status" value="1"/>
</dbReference>
<keyword evidence="11" id="KW-1185">Reference proteome</keyword>
<feature type="active site" description="Charge relay system" evidence="6">
    <location>
        <position position="25"/>
    </location>
</feature>